<dbReference type="SUPFAM" id="SSF56672">
    <property type="entry name" value="DNA/RNA polymerases"/>
    <property type="match status" value="1"/>
</dbReference>
<keyword evidence="6 16" id="KW-0548">Nucleotidyltransferase</keyword>
<evidence type="ECO:0000256" key="11">
    <source>
        <dbReference type="ARBA" id="ARBA00022932"/>
    </source>
</evidence>
<dbReference type="OrthoDB" id="10060449at2759"/>
<keyword evidence="10 16" id="KW-0862">Zinc</keyword>
<evidence type="ECO:0000256" key="7">
    <source>
        <dbReference type="ARBA" id="ARBA00022705"/>
    </source>
</evidence>
<evidence type="ECO:0000256" key="10">
    <source>
        <dbReference type="ARBA" id="ARBA00022833"/>
    </source>
</evidence>
<evidence type="ECO:0000259" key="19">
    <source>
        <dbReference type="Pfam" id="PF22634"/>
    </source>
</evidence>
<dbReference type="GO" id="GO:0000166">
    <property type="term" value="F:nucleotide binding"/>
    <property type="evidence" value="ECO:0007669"/>
    <property type="project" value="InterPro"/>
</dbReference>
<evidence type="ECO:0000256" key="17">
    <source>
        <dbReference type="SAM" id="MobiDB-lite"/>
    </source>
</evidence>
<dbReference type="GO" id="GO:0045004">
    <property type="term" value="P:DNA replication proofreading"/>
    <property type="evidence" value="ECO:0007669"/>
    <property type="project" value="TreeGrafter"/>
</dbReference>
<dbReference type="SMART" id="SM00486">
    <property type="entry name" value="POLBc"/>
    <property type="match status" value="1"/>
</dbReference>
<reference evidence="20" key="1">
    <citation type="submission" date="2020-06" db="EMBL/GenBank/DDBJ databases">
        <title>Draft genome of Bugula neritina, a colonial animal packing powerful symbionts and potential medicines.</title>
        <authorList>
            <person name="Rayko M."/>
        </authorList>
    </citation>
    <scope>NUCLEOTIDE SEQUENCE [LARGE SCALE GENOMIC DNA]</scope>
    <source>
        <strain evidence="20">Kwan_BN1</strain>
    </source>
</reference>
<comment type="similarity">
    <text evidence="3 16">Belongs to the DNA polymerase type-B family.</text>
</comment>
<dbReference type="GO" id="GO:0008622">
    <property type="term" value="C:epsilon DNA polymerase complex"/>
    <property type="evidence" value="ECO:0007669"/>
    <property type="project" value="InterPro"/>
</dbReference>
<dbReference type="GO" id="GO:0006287">
    <property type="term" value="P:base-excision repair, gap-filling"/>
    <property type="evidence" value="ECO:0007669"/>
    <property type="project" value="TreeGrafter"/>
</dbReference>
<dbReference type="FunFam" id="3.30.420.10:FF:000010">
    <property type="entry name" value="DNA polymerase epsilon catalytic subunit"/>
    <property type="match status" value="1"/>
</dbReference>
<dbReference type="Pfam" id="PF03104">
    <property type="entry name" value="DNA_pol_B_exo1"/>
    <property type="match status" value="1"/>
</dbReference>
<keyword evidence="8 16" id="KW-0479">Metal-binding</keyword>
<keyword evidence="14 16" id="KW-0238">DNA-binding</keyword>
<evidence type="ECO:0000256" key="5">
    <source>
        <dbReference type="ARBA" id="ARBA00022679"/>
    </source>
</evidence>
<dbReference type="GO" id="GO:0000278">
    <property type="term" value="P:mitotic cell cycle"/>
    <property type="evidence" value="ECO:0007669"/>
    <property type="project" value="TreeGrafter"/>
</dbReference>
<sequence length="1128" mass="129619">MENIIDIREYDVPYHCRVSIDLKFNVGKWYAVRGRTTNQVPSITRRDDLLERPDAIVMAFDIETTKLPLKFPDASSDQIMMISYMIDGQGFLITNREIVSEDIEDFEYTPKPEYEGPFIVFNEPDEPSLIRKFIDHILEVKPHVISTYNGDSFDWPFVEARAGFHGIDLYRETGFKKDSMGEYKSRPIAHLDCFKWVKRDSYLPVGSQNLKAVAKAKLRYDPVELDPEEMCRMANEQPQVLATYSVSDSVATYYLYMKYVDPFIFALCTIIPLEPDEVLRKGSGTLCEALLMVQAYHANIIYPNKHDTVLNKLSEDGHVMDSETYVGGHVEAIESGVFRSDIPMKFRLQKRGIQELLDNAERTLKFSVETEEGIPLDQVENFDEVLSDIKEKLTDLRDNLLREENPILYHLDPPALVDEATCAACDFNKPRNRCQRKMPWMWRGELMSANRPEFVRIQQQLEGEMFPPDKFNPNGPPRAFYQLTRDEKAAAEKKRLTEYCRKSYKKVHFTRLEKRVSTVCQRENSFYVDTVRAFRDRRYEFKGLTKVWNKKLAEAKTSGDAGEIKKAGNMAVLYDSLQLAHKCILNSFYGYVMRKGARWYSMEMAGIVCHTGANIIKRAREITECIGRPLELDTDGIWAALPSSFPENYTIKSTHPKKPKVTISYPGAMLNIMVKDLFTNDQYNDLADANQHKYSIRSENSIFFEVDGPYLAMILPASKEEGKKLKKRYAVFNPDGSLAELKGFEIKRRGELQLVKKFQSSVFQAFLKGGTIQEVYASAATVADYWIDVLYSKAANMPEAELFELISENRSMSRKLDDYGSQKSTSISTAKRLAEFLGDQMVKDAGLSCRFIISKKPEGAPVTERAIPLAIFQCEVSLRKHYLRKWLKAPGLQDFDIRNILDWEYYLERLGGCIQKIITIPAALQGVSNPVPRIAHPDWLHKKMLEKNDVYKQRKITDIFSFKPKSAPMEENEENAFPDNELKNAADVTDIEDINSRKLANPSTSSVTVTKKRPREENSSHGENASWREQLGPVPSMEDVKAWVAYQKKKWAIQLEARRQLRKRRKLEESGGGDSLTTFTKPSLSSRSLTGFMQHTAHSILNTPWQILQVRTTRYESAFVMTKFVWFI</sequence>
<comment type="catalytic activity">
    <reaction evidence="16">
        <text>DNA(n) + a 2'-deoxyribonucleoside 5'-triphosphate = DNA(n+1) + diphosphate</text>
        <dbReference type="Rhea" id="RHEA:22508"/>
        <dbReference type="Rhea" id="RHEA-COMP:17339"/>
        <dbReference type="Rhea" id="RHEA-COMP:17340"/>
        <dbReference type="ChEBI" id="CHEBI:33019"/>
        <dbReference type="ChEBI" id="CHEBI:61560"/>
        <dbReference type="ChEBI" id="CHEBI:173112"/>
        <dbReference type="EC" id="2.7.7.7"/>
    </reaction>
</comment>
<dbReference type="PANTHER" id="PTHR10670:SF0">
    <property type="entry name" value="DNA POLYMERASE EPSILON CATALYTIC SUBUNIT A"/>
    <property type="match status" value="1"/>
</dbReference>
<dbReference type="EMBL" id="VXIV02002345">
    <property type="protein sequence ID" value="KAF6026124.1"/>
    <property type="molecule type" value="Genomic_DNA"/>
</dbReference>
<dbReference type="InterPro" id="IPR012337">
    <property type="entry name" value="RNaseH-like_sf"/>
</dbReference>
<feature type="domain" description="DNA-directed DNA polymerase family B exonuclease" evidence="18">
    <location>
        <begin position="6"/>
        <end position="213"/>
    </location>
</feature>
<dbReference type="EC" id="2.7.7.7" evidence="16"/>
<evidence type="ECO:0000259" key="18">
    <source>
        <dbReference type="Pfam" id="PF03104"/>
    </source>
</evidence>
<dbReference type="Gene3D" id="3.30.420.10">
    <property type="entry name" value="Ribonuclease H-like superfamily/Ribonuclease H"/>
    <property type="match status" value="1"/>
</dbReference>
<dbReference type="GO" id="GO:0008310">
    <property type="term" value="F:single-stranded DNA 3'-5' DNA exonuclease activity"/>
    <property type="evidence" value="ECO:0007669"/>
    <property type="project" value="TreeGrafter"/>
</dbReference>
<keyword evidence="12 16" id="KW-0408">Iron</keyword>
<comment type="cofactor">
    <cofactor evidence="1 16">
        <name>[4Fe-4S] cluster</name>
        <dbReference type="ChEBI" id="CHEBI:49883"/>
    </cofactor>
</comment>
<keyword evidence="13 16" id="KW-0411">Iron-sulfur</keyword>
<dbReference type="FunFam" id="1.10.132.60:FF:000002">
    <property type="entry name" value="DNA polymerase epsilon catalytic subunit"/>
    <property type="match status" value="1"/>
</dbReference>
<name>A0A7J7JKL5_BUGNE</name>
<keyword evidence="15 16" id="KW-0539">Nucleus</keyword>
<organism evidence="20 21">
    <name type="scientific">Bugula neritina</name>
    <name type="common">Brown bryozoan</name>
    <name type="synonym">Sertularia neritina</name>
    <dbReference type="NCBI Taxonomy" id="10212"/>
    <lineage>
        <taxon>Eukaryota</taxon>
        <taxon>Metazoa</taxon>
        <taxon>Spiralia</taxon>
        <taxon>Lophotrochozoa</taxon>
        <taxon>Bryozoa</taxon>
        <taxon>Gymnolaemata</taxon>
        <taxon>Cheilostomatida</taxon>
        <taxon>Flustrina</taxon>
        <taxon>Buguloidea</taxon>
        <taxon>Bugulidae</taxon>
        <taxon>Bugula</taxon>
    </lineage>
</organism>
<keyword evidence="5 16" id="KW-0808">Transferase</keyword>
<keyword evidence="4 16" id="KW-0004">4Fe-4S</keyword>
<dbReference type="Gene3D" id="1.10.132.60">
    <property type="entry name" value="DNA polymerase family B, C-terminal domain"/>
    <property type="match status" value="1"/>
</dbReference>
<keyword evidence="7 16" id="KW-0235">DNA replication</keyword>
<proteinExistence type="inferred from homology"/>
<comment type="subcellular location">
    <subcellularLocation>
        <location evidence="2 16">Nucleus</location>
    </subcellularLocation>
</comment>
<dbReference type="InterPro" id="IPR043502">
    <property type="entry name" value="DNA/RNA_pol_sf"/>
</dbReference>
<keyword evidence="11 16" id="KW-0239">DNA-directed DNA polymerase</keyword>
<evidence type="ECO:0000256" key="2">
    <source>
        <dbReference type="ARBA" id="ARBA00004123"/>
    </source>
</evidence>
<gene>
    <name evidence="20" type="ORF">EB796_015572</name>
</gene>
<evidence type="ECO:0000256" key="6">
    <source>
        <dbReference type="ARBA" id="ARBA00022695"/>
    </source>
</evidence>
<dbReference type="Gene3D" id="3.90.1600.10">
    <property type="entry name" value="Palm domain of DNA polymerase"/>
    <property type="match status" value="1"/>
</dbReference>
<dbReference type="InterPro" id="IPR006172">
    <property type="entry name" value="DNA-dir_DNA_pol_B"/>
</dbReference>
<evidence type="ECO:0000256" key="9">
    <source>
        <dbReference type="ARBA" id="ARBA00022771"/>
    </source>
</evidence>
<evidence type="ECO:0000256" key="16">
    <source>
        <dbReference type="RuleBase" id="RU365029"/>
    </source>
</evidence>
<dbReference type="InterPro" id="IPR036397">
    <property type="entry name" value="RNaseH_sf"/>
</dbReference>
<dbReference type="GO" id="GO:0051539">
    <property type="term" value="F:4 iron, 4 sulfur cluster binding"/>
    <property type="evidence" value="ECO:0007669"/>
    <property type="project" value="UniProtKB-KW"/>
</dbReference>
<comment type="function">
    <text evidence="16">DNA polymerase II participates in chromosomal DNA replication.</text>
</comment>
<evidence type="ECO:0000313" key="20">
    <source>
        <dbReference type="EMBL" id="KAF6026124.1"/>
    </source>
</evidence>
<dbReference type="Pfam" id="PF22634">
    <property type="entry name" value="POL2_thumb"/>
    <property type="match status" value="1"/>
</dbReference>
<dbReference type="InterPro" id="IPR029703">
    <property type="entry name" value="POL2"/>
</dbReference>
<dbReference type="SUPFAM" id="SSF53098">
    <property type="entry name" value="Ribonuclease H-like"/>
    <property type="match status" value="1"/>
</dbReference>
<keyword evidence="21" id="KW-1185">Reference proteome</keyword>
<dbReference type="GO" id="GO:0008270">
    <property type="term" value="F:zinc ion binding"/>
    <property type="evidence" value="ECO:0007669"/>
    <property type="project" value="UniProtKB-KW"/>
</dbReference>
<evidence type="ECO:0000256" key="14">
    <source>
        <dbReference type="ARBA" id="ARBA00023125"/>
    </source>
</evidence>
<keyword evidence="9 16" id="KW-0863">Zinc-finger</keyword>
<dbReference type="AlphaFoldDB" id="A0A7J7JKL5"/>
<dbReference type="GO" id="GO:0003677">
    <property type="term" value="F:DNA binding"/>
    <property type="evidence" value="ECO:0007669"/>
    <property type="project" value="UniProtKB-KW"/>
</dbReference>
<accession>A0A7J7JKL5</accession>
<evidence type="ECO:0000256" key="1">
    <source>
        <dbReference type="ARBA" id="ARBA00001966"/>
    </source>
</evidence>
<feature type="region of interest" description="Disordered" evidence="17">
    <location>
        <begin position="993"/>
        <end position="1029"/>
    </location>
</feature>
<evidence type="ECO:0000256" key="15">
    <source>
        <dbReference type="ARBA" id="ARBA00023242"/>
    </source>
</evidence>
<feature type="domain" description="DNA polymerase epsilon ,catalytic subunit A thumb" evidence="19">
    <location>
        <begin position="748"/>
        <end position="925"/>
    </location>
</feature>
<dbReference type="GO" id="GO:0003887">
    <property type="term" value="F:DNA-directed DNA polymerase activity"/>
    <property type="evidence" value="ECO:0007669"/>
    <property type="project" value="UniProtKB-KW"/>
</dbReference>
<dbReference type="Proteomes" id="UP000593567">
    <property type="component" value="Unassembled WGS sequence"/>
</dbReference>
<dbReference type="CDD" id="cd05535">
    <property type="entry name" value="POLBc_epsilon"/>
    <property type="match status" value="1"/>
</dbReference>
<dbReference type="GO" id="GO:0006297">
    <property type="term" value="P:nucleotide-excision repair, DNA gap filling"/>
    <property type="evidence" value="ECO:0007669"/>
    <property type="project" value="TreeGrafter"/>
</dbReference>
<dbReference type="CDD" id="cd05779">
    <property type="entry name" value="DNA_polB_epsilon_exo"/>
    <property type="match status" value="1"/>
</dbReference>
<evidence type="ECO:0000256" key="8">
    <source>
        <dbReference type="ARBA" id="ARBA00022723"/>
    </source>
</evidence>
<evidence type="ECO:0000256" key="3">
    <source>
        <dbReference type="ARBA" id="ARBA00005755"/>
    </source>
</evidence>
<dbReference type="InterPro" id="IPR042087">
    <property type="entry name" value="DNA_pol_B_thumb"/>
</dbReference>
<comment type="caution">
    <text evidence="20">The sequence shown here is derived from an EMBL/GenBank/DDBJ whole genome shotgun (WGS) entry which is preliminary data.</text>
</comment>
<evidence type="ECO:0000256" key="12">
    <source>
        <dbReference type="ARBA" id="ARBA00023004"/>
    </source>
</evidence>
<dbReference type="PANTHER" id="PTHR10670">
    <property type="entry name" value="DNA POLYMERASE EPSILON CATALYTIC SUBUNIT A"/>
    <property type="match status" value="1"/>
</dbReference>
<dbReference type="InterPro" id="IPR023211">
    <property type="entry name" value="DNA_pol_palm_dom_sf"/>
</dbReference>
<evidence type="ECO:0000256" key="13">
    <source>
        <dbReference type="ARBA" id="ARBA00023014"/>
    </source>
</evidence>
<dbReference type="FunFam" id="1.10.287.690:FF:000005">
    <property type="entry name" value="DNA polymerase epsilon catalytic subunit"/>
    <property type="match status" value="1"/>
</dbReference>
<dbReference type="InterPro" id="IPR055191">
    <property type="entry name" value="POL2_thumb"/>
</dbReference>
<evidence type="ECO:0000256" key="4">
    <source>
        <dbReference type="ARBA" id="ARBA00022485"/>
    </source>
</evidence>
<protein>
    <recommendedName>
        <fullName evidence="16">DNA polymerase epsilon catalytic subunit</fullName>
        <ecNumber evidence="16">2.7.7.7</ecNumber>
    </recommendedName>
</protein>
<dbReference type="InterPro" id="IPR006133">
    <property type="entry name" value="DNA-dir_DNA_pol_B_exonuc"/>
</dbReference>
<dbReference type="GO" id="GO:0006272">
    <property type="term" value="P:leading strand elongation"/>
    <property type="evidence" value="ECO:0007669"/>
    <property type="project" value="TreeGrafter"/>
</dbReference>
<evidence type="ECO:0000313" key="21">
    <source>
        <dbReference type="Proteomes" id="UP000593567"/>
    </source>
</evidence>